<feature type="transmembrane region" description="Helical" evidence="1">
    <location>
        <begin position="157"/>
        <end position="177"/>
    </location>
</feature>
<dbReference type="RefSeq" id="WP_139985945.1">
    <property type="nucleotide sequence ID" value="NZ_VENP01000005.1"/>
</dbReference>
<dbReference type="Proteomes" id="UP000313849">
    <property type="component" value="Unassembled WGS sequence"/>
</dbReference>
<gene>
    <name evidence="3" type="ORF">FH969_02770</name>
</gene>
<feature type="transmembrane region" description="Helical" evidence="1">
    <location>
        <begin position="189"/>
        <end position="209"/>
    </location>
</feature>
<evidence type="ECO:0000313" key="3">
    <source>
        <dbReference type="EMBL" id="TNU76629.1"/>
    </source>
</evidence>
<feature type="transmembrane region" description="Helical" evidence="1">
    <location>
        <begin position="55"/>
        <end position="80"/>
    </location>
</feature>
<evidence type="ECO:0000259" key="2">
    <source>
        <dbReference type="Pfam" id="PF02517"/>
    </source>
</evidence>
<keyword evidence="4" id="KW-1185">Reference proteome</keyword>
<evidence type="ECO:0000256" key="1">
    <source>
        <dbReference type="SAM" id="Phobius"/>
    </source>
</evidence>
<keyword evidence="1" id="KW-0472">Membrane</keyword>
<keyword evidence="3" id="KW-0645">Protease</keyword>
<keyword evidence="3" id="KW-0482">Metalloprotease</keyword>
<dbReference type="GO" id="GO:0008237">
    <property type="term" value="F:metallopeptidase activity"/>
    <property type="evidence" value="ECO:0007669"/>
    <property type="project" value="UniProtKB-KW"/>
</dbReference>
<dbReference type="OrthoDB" id="2680086at2"/>
<feature type="domain" description="CAAX prenyl protease 2/Lysostaphin resistance protein A-like" evidence="2">
    <location>
        <begin position="195"/>
        <end position="287"/>
    </location>
</feature>
<keyword evidence="1" id="KW-1133">Transmembrane helix</keyword>
<proteinExistence type="predicted"/>
<keyword evidence="3" id="KW-0378">Hydrolase</keyword>
<dbReference type="EMBL" id="VENP01000005">
    <property type="protein sequence ID" value="TNU76629.1"/>
    <property type="molecule type" value="Genomic_DNA"/>
</dbReference>
<sequence length="376" mass="40064">MSVPVLPPGDRPLPAFPEPTRKVRSGAAAGAPVGDAATPYERLPRTLARWSWWRMLLALVAAGGLFVALQTPVFGVGLMLSVLRGDVQLTDAGLFDWLNRLVTLDAARPLDLAITLLSLGVIIPSVYLGLRIVGFVPTGHVASVAYRLRWGWLRRCALVAGATIVVSLGGSLLLSLAFGEELTPAWTPWPTLVASVLVVVLLVPFQAAAEEYAFRGLLVQALGSWLPRRWWSRVLVVVIPTALFVAGHVYDPWGLADVGTFALAAMWLTLRTGGLEAAIALHVANNVGIFLMLASGVLGSTAQSDEGGSLTGVLITAITSFLYCWVVEVLANRTGLQRRSPWPEHGATMPLPVPVPPPYVAAPAPVAAAGYPMRDR</sequence>
<feature type="transmembrane region" description="Helical" evidence="1">
    <location>
        <begin position="230"/>
        <end position="247"/>
    </location>
</feature>
<feature type="transmembrane region" description="Helical" evidence="1">
    <location>
        <begin position="253"/>
        <end position="270"/>
    </location>
</feature>
<dbReference type="GO" id="GO:0006508">
    <property type="term" value="P:proteolysis"/>
    <property type="evidence" value="ECO:0007669"/>
    <property type="project" value="UniProtKB-KW"/>
</dbReference>
<protein>
    <submittedName>
        <fullName evidence="3">CPBP family intramembrane metalloprotease</fullName>
    </submittedName>
</protein>
<evidence type="ECO:0000313" key="4">
    <source>
        <dbReference type="Proteomes" id="UP000313849"/>
    </source>
</evidence>
<reference evidence="3 4" key="1">
    <citation type="submission" date="2019-06" db="EMBL/GenBank/DDBJ databases">
        <title>Draft genome sequence of Miniimonas arenae KCTC 19750T isolated from sea sand.</title>
        <authorList>
            <person name="Park S.-J."/>
        </authorList>
    </citation>
    <scope>NUCLEOTIDE SEQUENCE [LARGE SCALE GENOMIC DNA]</scope>
    <source>
        <strain evidence="3 4">KCTC 19750</strain>
    </source>
</reference>
<keyword evidence="1" id="KW-0812">Transmembrane</keyword>
<organism evidence="3 4">
    <name type="scientific">Miniimonas arenae</name>
    <dbReference type="NCBI Taxonomy" id="676201"/>
    <lineage>
        <taxon>Bacteria</taxon>
        <taxon>Bacillati</taxon>
        <taxon>Actinomycetota</taxon>
        <taxon>Actinomycetes</taxon>
        <taxon>Micrococcales</taxon>
        <taxon>Beutenbergiaceae</taxon>
        <taxon>Miniimonas</taxon>
    </lineage>
</organism>
<comment type="caution">
    <text evidence="3">The sequence shown here is derived from an EMBL/GenBank/DDBJ whole genome shotgun (WGS) entry which is preliminary data.</text>
</comment>
<feature type="transmembrane region" description="Helical" evidence="1">
    <location>
        <begin position="310"/>
        <end position="331"/>
    </location>
</feature>
<name>A0A5C5BFM9_9MICO</name>
<dbReference type="AlphaFoldDB" id="A0A5C5BFM9"/>
<dbReference type="GO" id="GO:0004175">
    <property type="term" value="F:endopeptidase activity"/>
    <property type="evidence" value="ECO:0007669"/>
    <property type="project" value="UniProtKB-ARBA"/>
</dbReference>
<feature type="transmembrane region" description="Helical" evidence="1">
    <location>
        <begin position="112"/>
        <end position="136"/>
    </location>
</feature>
<dbReference type="Pfam" id="PF02517">
    <property type="entry name" value="Rce1-like"/>
    <property type="match status" value="1"/>
</dbReference>
<dbReference type="InterPro" id="IPR003675">
    <property type="entry name" value="Rce1/LyrA-like_dom"/>
</dbReference>
<accession>A0A5C5BFM9</accession>
<feature type="transmembrane region" description="Helical" evidence="1">
    <location>
        <begin position="277"/>
        <end position="298"/>
    </location>
</feature>
<dbReference type="GO" id="GO:0080120">
    <property type="term" value="P:CAAX-box protein maturation"/>
    <property type="evidence" value="ECO:0007669"/>
    <property type="project" value="UniProtKB-ARBA"/>
</dbReference>